<comment type="caution">
    <text evidence="1">The sequence shown here is derived from an EMBL/GenBank/DDBJ whole genome shotgun (WGS) entry which is preliminary data.</text>
</comment>
<dbReference type="EMBL" id="VSRR010017253">
    <property type="protein sequence ID" value="MPC60168.1"/>
    <property type="molecule type" value="Genomic_DNA"/>
</dbReference>
<evidence type="ECO:0000313" key="2">
    <source>
        <dbReference type="Proteomes" id="UP000324222"/>
    </source>
</evidence>
<dbReference type="AlphaFoldDB" id="A0A5B7GT42"/>
<organism evidence="1 2">
    <name type="scientific">Portunus trituberculatus</name>
    <name type="common">Swimming crab</name>
    <name type="synonym">Neptunus trituberculatus</name>
    <dbReference type="NCBI Taxonomy" id="210409"/>
    <lineage>
        <taxon>Eukaryota</taxon>
        <taxon>Metazoa</taxon>
        <taxon>Ecdysozoa</taxon>
        <taxon>Arthropoda</taxon>
        <taxon>Crustacea</taxon>
        <taxon>Multicrustacea</taxon>
        <taxon>Malacostraca</taxon>
        <taxon>Eumalacostraca</taxon>
        <taxon>Eucarida</taxon>
        <taxon>Decapoda</taxon>
        <taxon>Pleocyemata</taxon>
        <taxon>Brachyura</taxon>
        <taxon>Eubrachyura</taxon>
        <taxon>Portunoidea</taxon>
        <taxon>Portunidae</taxon>
        <taxon>Portuninae</taxon>
        <taxon>Portunus</taxon>
    </lineage>
</organism>
<name>A0A5B7GT42_PORTR</name>
<dbReference type="Proteomes" id="UP000324222">
    <property type="component" value="Unassembled WGS sequence"/>
</dbReference>
<gene>
    <name evidence="1" type="ORF">E2C01_054206</name>
</gene>
<reference evidence="1 2" key="1">
    <citation type="submission" date="2019-05" db="EMBL/GenBank/DDBJ databases">
        <title>Another draft genome of Portunus trituberculatus and its Hox gene families provides insights of decapod evolution.</title>
        <authorList>
            <person name="Jeong J.-H."/>
            <person name="Song I."/>
            <person name="Kim S."/>
            <person name="Choi T."/>
            <person name="Kim D."/>
            <person name="Ryu S."/>
            <person name="Kim W."/>
        </authorList>
    </citation>
    <scope>NUCLEOTIDE SEQUENCE [LARGE SCALE GENOMIC DNA]</scope>
    <source>
        <tissue evidence="1">Muscle</tissue>
    </source>
</reference>
<accession>A0A5B7GT42</accession>
<keyword evidence="2" id="KW-1185">Reference proteome</keyword>
<evidence type="ECO:0000313" key="1">
    <source>
        <dbReference type="EMBL" id="MPC60168.1"/>
    </source>
</evidence>
<proteinExistence type="predicted"/>
<sequence length="107" mass="11528">MVMCCASEADVNDTPSMRKTMGCSRGGGAWGWRHGQDAGQQVRELYMGQFAAVCSVIVHPGAKCSGDLRSQETALSVRSAAFPAIFQGHNGNNYQRKISSNTAKIQF</sequence>
<protein>
    <submittedName>
        <fullName evidence="1">Uncharacterized protein</fullName>
    </submittedName>
</protein>